<dbReference type="AlphaFoldDB" id="A0A7M2WUC4"/>
<comment type="subunit">
    <text evidence="1">Homodimer.</text>
</comment>
<feature type="signal peptide" evidence="2">
    <location>
        <begin position="1"/>
        <end position="23"/>
    </location>
</feature>
<dbReference type="PROSITE" id="PS51502">
    <property type="entry name" value="S_R_A_B_BARREL"/>
    <property type="match status" value="1"/>
</dbReference>
<protein>
    <submittedName>
        <fullName evidence="4">Dabb family protein</fullName>
    </submittedName>
</protein>
<evidence type="ECO:0000313" key="5">
    <source>
        <dbReference type="Proteomes" id="UP000593765"/>
    </source>
</evidence>
<accession>A0A7M2WUC4</accession>
<dbReference type="Proteomes" id="UP000593765">
    <property type="component" value="Chromosome"/>
</dbReference>
<dbReference type="EMBL" id="CP063458">
    <property type="protein sequence ID" value="QOV89108.1"/>
    <property type="molecule type" value="Genomic_DNA"/>
</dbReference>
<evidence type="ECO:0000256" key="2">
    <source>
        <dbReference type="SAM" id="SignalP"/>
    </source>
</evidence>
<dbReference type="SMART" id="SM00886">
    <property type="entry name" value="Dabb"/>
    <property type="match status" value="1"/>
</dbReference>
<gene>
    <name evidence="4" type="ORF">IPV69_23275</name>
</gene>
<name>A0A7M2WUC4_9BACT</name>
<feature type="domain" description="Stress-response A/B barrel" evidence="3">
    <location>
        <begin position="39"/>
        <end position="133"/>
    </location>
</feature>
<keyword evidence="2" id="KW-0732">Signal</keyword>
<dbReference type="InterPro" id="IPR011008">
    <property type="entry name" value="Dimeric_a/b-barrel"/>
</dbReference>
<reference evidence="4 5" key="1">
    <citation type="submission" date="2020-10" db="EMBL/GenBank/DDBJ databases">
        <title>Wide distribution of Phycisphaera-like planctomycetes from WD2101 soil group in peatlands and genome analysis of the first cultivated representative.</title>
        <authorList>
            <person name="Dedysh S.N."/>
            <person name="Beletsky A.V."/>
            <person name="Ivanova A."/>
            <person name="Kulichevskaya I.S."/>
            <person name="Suzina N.E."/>
            <person name="Philippov D.A."/>
            <person name="Rakitin A.L."/>
            <person name="Mardanov A.V."/>
            <person name="Ravin N.V."/>
        </authorList>
    </citation>
    <scope>NUCLEOTIDE SEQUENCE [LARGE SCALE GENOMIC DNA]</scope>
    <source>
        <strain evidence="4 5">M1803</strain>
    </source>
</reference>
<evidence type="ECO:0000259" key="3">
    <source>
        <dbReference type="PROSITE" id="PS51502"/>
    </source>
</evidence>
<dbReference type="PANTHER" id="PTHR33178:SF10">
    <property type="entry name" value="STRESS-RESPONSE A_B BARREL DOMAIN-CONTAINING PROTEIN"/>
    <property type="match status" value="1"/>
</dbReference>
<evidence type="ECO:0000256" key="1">
    <source>
        <dbReference type="ARBA" id="ARBA00011738"/>
    </source>
</evidence>
<dbReference type="SUPFAM" id="SSF54909">
    <property type="entry name" value="Dimeric alpha+beta barrel"/>
    <property type="match status" value="1"/>
</dbReference>
<dbReference type="RefSeq" id="WP_206292127.1">
    <property type="nucleotide sequence ID" value="NZ_CP063458.1"/>
</dbReference>
<proteinExistence type="predicted"/>
<feature type="chain" id="PRO_5034527976" evidence="2">
    <location>
        <begin position="24"/>
        <end position="137"/>
    </location>
</feature>
<sequence>MRTTLTSLIVPAFAFLAMVGVVASTSSAAAPAKENGGVMYHVVSLKFKESATPEQIKAVEQAFGDLKGKIAEIKTLTWGTNVSPEKHDKGFTHVFVLTFATAKDRDAYLVHPDHKAFGKVLGPIMADVFVVDFVAKE</sequence>
<dbReference type="Pfam" id="PF07876">
    <property type="entry name" value="Dabb"/>
    <property type="match status" value="1"/>
</dbReference>
<dbReference type="KEGG" id="hbs:IPV69_23275"/>
<organism evidence="4 5">
    <name type="scientific">Humisphaera borealis</name>
    <dbReference type="NCBI Taxonomy" id="2807512"/>
    <lineage>
        <taxon>Bacteria</taxon>
        <taxon>Pseudomonadati</taxon>
        <taxon>Planctomycetota</taxon>
        <taxon>Phycisphaerae</taxon>
        <taxon>Tepidisphaerales</taxon>
        <taxon>Tepidisphaeraceae</taxon>
        <taxon>Humisphaera</taxon>
    </lineage>
</organism>
<keyword evidence="5" id="KW-1185">Reference proteome</keyword>
<dbReference type="InterPro" id="IPR013097">
    <property type="entry name" value="Dabb"/>
</dbReference>
<dbReference type="Gene3D" id="3.30.70.100">
    <property type="match status" value="1"/>
</dbReference>
<evidence type="ECO:0000313" key="4">
    <source>
        <dbReference type="EMBL" id="QOV89108.1"/>
    </source>
</evidence>
<dbReference type="PANTHER" id="PTHR33178">
    <property type="match status" value="1"/>
</dbReference>
<dbReference type="InterPro" id="IPR044662">
    <property type="entry name" value="HS1/DABB1-like"/>
</dbReference>